<feature type="compositionally biased region" description="Pro residues" evidence="1">
    <location>
        <begin position="103"/>
        <end position="113"/>
    </location>
</feature>
<dbReference type="PROSITE" id="PS51724">
    <property type="entry name" value="SPOR"/>
    <property type="match status" value="1"/>
</dbReference>
<dbReference type="InterPro" id="IPR036680">
    <property type="entry name" value="SPOR-like_sf"/>
</dbReference>
<dbReference type="RefSeq" id="WP_147640077.1">
    <property type="nucleotide sequence ID" value="NZ_CP022115.1"/>
</dbReference>
<proteinExistence type="predicted"/>
<dbReference type="AlphaFoldDB" id="A0A248LG92"/>
<dbReference type="EMBL" id="CP022115">
    <property type="protein sequence ID" value="ASJ23504.1"/>
    <property type="molecule type" value="Genomic_DNA"/>
</dbReference>
<reference evidence="5" key="1">
    <citation type="submission" date="2017-06" db="EMBL/GenBank/DDBJ databases">
        <title>Whole genome sequence of Laribacter hongkongensis LHGZ1.</title>
        <authorList>
            <person name="Chen D."/>
            <person name="Wu H."/>
            <person name="Chen J."/>
        </authorList>
    </citation>
    <scope>NUCLEOTIDE SEQUENCE [LARGE SCALE GENOMIC DNA]</scope>
    <source>
        <strain evidence="5">LHGZ1</strain>
    </source>
</reference>
<evidence type="ECO:0000256" key="1">
    <source>
        <dbReference type="SAM" id="MobiDB-lite"/>
    </source>
</evidence>
<dbReference type="SUPFAM" id="SSF110997">
    <property type="entry name" value="Sporulation related repeat"/>
    <property type="match status" value="1"/>
</dbReference>
<evidence type="ECO:0000259" key="3">
    <source>
        <dbReference type="PROSITE" id="PS51724"/>
    </source>
</evidence>
<organism evidence="4 5">
    <name type="scientific">Laribacter hongkongensis</name>
    <dbReference type="NCBI Taxonomy" id="168471"/>
    <lineage>
        <taxon>Bacteria</taxon>
        <taxon>Pseudomonadati</taxon>
        <taxon>Pseudomonadota</taxon>
        <taxon>Betaproteobacteria</taxon>
        <taxon>Neisseriales</taxon>
        <taxon>Aquaspirillaceae</taxon>
        <taxon>Laribacter</taxon>
    </lineage>
</organism>
<gene>
    <name evidence="4" type="ORF">LHGZ1_0673</name>
</gene>
<feature type="compositionally biased region" description="Low complexity" evidence="1">
    <location>
        <begin position="62"/>
        <end position="97"/>
    </location>
</feature>
<evidence type="ECO:0000313" key="5">
    <source>
        <dbReference type="Proteomes" id="UP000197424"/>
    </source>
</evidence>
<evidence type="ECO:0000313" key="4">
    <source>
        <dbReference type="EMBL" id="ASJ23504.1"/>
    </source>
</evidence>
<protein>
    <submittedName>
        <fullName evidence="4">Sporulation related</fullName>
    </submittedName>
</protein>
<dbReference type="Proteomes" id="UP000197424">
    <property type="component" value="Chromosome"/>
</dbReference>
<dbReference type="InterPro" id="IPR007730">
    <property type="entry name" value="SPOR-like_dom"/>
</dbReference>
<evidence type="ECO:0000256" key="2">
    <source>
        <dbReference type="SAM" id="Phobius"/>
    </source>
</evidence>
<name>A0A248LG92_9NEIS</name>
<dbReference type="Pfam" id="PF05036">
    <property type="entry name" value="SPOR"/>
    <property type="match status" value="1"/>
</dbReference>
<keyword evidence="2" id="KW-0812">Transmembrane</keyword>
<feature type="transmembrane region" description="Helical" evidence="2">
    <location>
        <begin position="21"/>
        <end position="38"/>
    </location>
</feature>
<dbReference type="Gene3D" id="3.30.70.1070">
    <property type="entry name" value="Sporulation related repeat"/>
    <property type="match status" value="1"/>
</dbReference>
<sequence>MTSSNEPQSPEESSPRSRRPLLMAAAAVVVALLGWAIYQSGNEPEPARSVPTIAPSVSGKIAEAPAPAADAPPAGQTPATTAEPEPAPSPAATTEPASRLPHGPAPAPKPAAAPAPARTAKEPAANPAPATKATAARPEPAPASHAQPATPAAPARSVVMKQEAPPPVAAAPAEAQPAGTSKGYRVQLGLFSNLGNATALIQRLKAADIPVRSETRVSVGPFQTRAEAEEAMQKLKDMGLSPMLAANGG</sequence>
<accession>A0A248LG92</accession>
<keyword evidence="2" id="KW-1133">Transmembrane helix</keyword>
<keyword evidence="2" id="KW-0472">Membrane</keyword>
<feature type="compositionally biased region" description="Low complexity" evidence="1">
    <location>
        <begin position="114"/>
        <end position="138"/>
    </location>
</feature>
<dbReference type="OrthoDB" id="9181370at2"/>
<dbReference type="GO" id="GO:0042834">
    <property type="term" value="F:peptidoglycan binding"/>
    <property type="evidence" value="ECO:0007669"/>
    <property type="project" value="InterPro"/>
</dbReference>
<feature type="region of interest" description="Disordered" evidence="1">
    <location>
        <begin position="61"/>
        <end position="179"/>
    </location>
</feature>
<feature type="domain" description="SPOR" evidence="3">
    <location>
        <begin position="178"/>
        <end position="249"/>
    </location>
</feature>